<proteinExistence type="predicted"/>
<reference evidence="1" key="2">
    <citation type="journal article" date="2015" name="Fish Shellfish Immunol.">
        <title>Early steps in the European eel (Anguilla anguilla)-Vibrio vulnificus interaction in the gills: Role of the RtxA13 toxin.</title>
        <authorList>
            <person name="Callol A."/>
            <person name="Pajuelo D."/>
            <person name="Ebbesson L."/>
            <person name="Teles M."/>
            <person name="MacKenzie S."/>
            <person name="Amaro C."/>
        </authorList>
    </citation>
    <scope>NUCLEOTIDE SEQUENCE</scope>
</reference>
<dbReference type="EMBL" id="GBXM01027360">
    <property type="protein sequence ID" value="JAH81217.1"/>
    <property type="molecule type" value="Transcribed_RNA"/>
</dbReference>
<name>A0A0E9VT42_ANGAN</name>
<protein>
    <submittedName>
        <fullName evidence="1">Uncharacterized protein</fullName>
    </submittedName>
</protein>
<accession>A0A0E9VT42</accession>
<sequence length="36" mass="4168">MGVIVTYDYILFLAVHNEHKLQLITTSLSLVPFFPF</sequence>
<dbReference type="AlphaFoldDB" id="A0A0E9VT42"/>
<reference evidence="1" key="1">
    <citation type="submission" date="2014-11" db="EMBL/GenBank/DDBJ databases">
        <authorList>
            <person name="Amaro Gonzalez C."/>
        </authorList>
    </citation>
    <scope>NUCLEOTIDE SEQUENCE</scope>
</reference>
<evidence type="ECO:0000313" key="1">
    <source>
        <dbReference type="EMBL" id="JAH81217.1"/>
    </source>
</evidence>
<organism evidence="1">
    <name type="scientific">Anguilla anguilla</name>
    <name type="common">European freshwater eel</name>
    <name type="synonym">Muraena anguilla</name>
    <dbReference type="NCBI Taxonomy" id="7936"/>
    <lineage>
        <taxon>Eukaryota</taxon>
        <taxon>Metazoa</taxon>
        <taxon>Chordata</taxon>
        <taxon>Craniata</taxon>
        <taxon>Vertebrata</taxon>
        <taxon>Euteleostomi</taxon>
        <taxon>Actinopterygii</taxon>
        <taxon>Neopterygii</taxon>
        <taxon>Teleostei</taxon>
        <taxon>Anguilliformes</taxon>
        <taxon>Anguillidae</taxon>
        <taxon>Anguilla</taxon>
    </lineage>
</organism>